<evidence type="ECO:0008006" key="3">
    <source>
        <dbReference type="Google" id="ProtNLM"/>
    </source>
</evidence>
<dbReference type="PANTHER" id="PTHR47326:SF1">
    <property type="entry name" value="HTH PSQ-TYPE DOMAIN-CONTAINING PROTEIN"/>
    <property type="match status" value="1"/>
</dbReference>
<keyword evidence="2" id="KW-1185">Reference proteome</keyword>
<name>A0ABQ8SXI8_PERAM</name>
<accession>A0ABQ8SXI8</accession>
<dbReference type="EMBL" id="JAJSOF020000019">
    <property type="protein sequence ID" value="KAJ4438165.1"/>
    <property type="molecule type" value="Genomic_DNA"/>
</dbReference>
<organism evidence="1 2">
    <name type="scientific">Periplaneta americana</name>
    <name type="common">American cockroach</name>
    <name type="synonym">Blatta americana</name>
    <dbReference type="NCBI Taxonomy" id="6978"/>
    <lineage>
        <taxon>Eukaryota</taxon>
        <taxon>Metazoa</taxon>
        <taxon>Ecdysozoa</taxon>
        <taxon>Arthropoda</taxon>
        <taxon>Hexapoda</taxon>
        <taxon>Insecta</taxon>
        <taxon>Pterygota</taxon>
        <taxon>Neoptera</taxon>
        <taxon>Polyneoptera</taxon>
        <taxon>Dictyoptera</taxon>
        <taxon>Blattodea</taxon>
        <taxon>Blattoidea</taxon>
        <taxon>Blattidae</taxon>
        <taxon>Blattinae</taxon>
        <taxon>Periplaneta</taxon>
    </lineage>
</organism>
<dbReference type="InterPro" id="IPR036397">
    <property type="entry name" value="RNaseH_sf"/>
</dbReference>
<evidence type="ECO:0000313" key="2">
    <source>
        <dbReference type="Proteomes" id="UP001148838"/>
    </source>
</evidence>
<dbReference type="Gene3D" id="3.30.420.10">
    <property type="entry name" value="Ribonuclease H-like superfamily/Ribonuclease H"/>
    <property type="match status" value="1"/>
</dbReference>
<gene>
    <name evidence="1" type="ORF">ANN_14104</name>
</gene>
<sequence length="157" mass="18736">MATSSERAHIVWWYAESNSVIQVRRRFPCEYNKDCRHLRLLRNCVVSLWPLLKGHEGRNPGIHKEAIENVCHWLHILEHAQAFYCAHIQLTIISQQHGAPPHWSYDFRDYLKETFPNRWIWRDGSIPWSSHSSDVIILDFFLLRKIKDKHKLQELTA</sequence>
<dbReference type="PANTHER" id="PTHR47326">
    <property type="entry name" value="TRANSPOSABLE ELEMENT TC3 TRANSPOSASE-LIKE PROTEIN"/>
    <property type="match status" value="1"/>
</dbReference>
<protein>
    <recommendedName>
        <fullName evidence="3">DUF4817 domain-containing protein</fullName>
    </recommendedName>
</protein>
<dbReference type="Proteomes" id="UP001148838">
    <property type="component" value="Unassembled WGS sequence"/>
</dbReference>
<evidence type="ECO:0000313" key="1">
    <source>
        <dbReference type="EMBL" id="KAJ4438165.1"/>
    </source>
</evidence>
<comment type="caution">
    <text evidence="1">The sequence shown here is derived from an EMBL/GenBank/DDBJ whole genome shotgun (WGS) entry which is preliminary data.</text>
</comment>
<proteinExistence type="predicted"/>
<reference evidence="1 2" key="1">
    <citation type="journal article" date="2022" name="Allergy">
        <title>Genome assembly and annotation of Periplaneta americana reveal a comprehensive cockroach allergen profile.</title>
        <authorList>
            <person name="Wang L."/>
            <person name="Xiong Q."/>
            <person name="Saelim N."/>
            <person name="Wang L."/>
            <person name="Nong W."/>
            <person name="Wan A.T."/>
            <person name="Shi M."/>
            <person name="Liu X."/>
            <person name="Cao Q."/>
            <person name="Hui J.H.L."/>
            <person name="Sookrung N."/>
            <person name="Leung T.F."/>
            <person name="Tungtrongchitr A."/>
            <person name="Tsui S.K.W."/>
        </authorList>
    </citation>
    <scope>NUCLEOTIDE SEQUENCE [LARGE SCALE GENOMIC DNA]</scope>
    <source>
        <strain evidence="1">PWHHKU_190912</strain>
    </source>
</reference>